<reference evidence="1" key="3">
    <citation type="submission" date="2018-07" db="EMBL/GenBank/DDBJ databases">
        <title>WGS assembly of Glycine max.</title>
        <authorList>
            <person name="Schmutz J."/>
            <person name="Cannon S."/>
            <person name="Schlueter J."/>
            <person name="Ma J."/>
            <person name="Mitros T."/>
            <person name="Nelson W."/>
            <person name="Hyten D."/>
            <person name="Song Q."/>
            <person name="Thelen J."/>
            <person name="Cheng J."/>
            <person name="Xu D."/>
            <person name="Hellsten U."/>
            <person name="May G."/>
            <person name="Yu Y."/>
            <person name="Sakurai T."/>
            <person name="Umezawa T."/>
            <person name="Bhattacharyya M."/>
            <person name="Sandhu D."/>
            <person name="Valliyodan B."/>
            <person name="Lindquist E."/>
            <person name="Peto M."/>
            <person name="Grant D."/>
            <person name="Shu S."/>
            <person name="Goodstein D."/>
            <person name="Barry K."/>
            <person name="Futrell-Griggs M."/>
            <person name="Abernathy B."/>
            <person name="Du J."/>
            <person name="Tian Z."/>
            <person name="Zhu L."/>
            <person name="Gill N."/>
            <person name="Joshi T."/>
            <person name="Libault M."/>
            <person name="Sethuraman A."/>
            <person name="Zhang X."/>
            <person name="Shinozaki K."/>
            <person name="Nguyen H."/>
            <person name="Wing R."/>
            <person name="Cregan P."/>
            <person name="Specht J."/>
            <person name="Grimwood J."/>
            <person name="Rokhsar D."/>
            <person name="Stacey G."/>
            <person name="Shoemaker R."/>
            <person name="Jackson S."/>
        </authorList>
    </citation>
    <scope>NUCLEOTIDE SEQUENCE</scope>
    <source>
        <tissue evidence="1">Callus</tissue>
    </source>
</reference>
<dbReference type="InParanoid" id="K7MTX3"/>
<evidence type="ECO:0000313" key="1">
    <source>
        <dbReference type="EMBL" id="KRH00510.1"/>
    </source>
</evidence>
<dbReference type="Gramene" id="KRH00510">
    <property type="protein sequence ID" value="KRH00510"/>
    <property type="gene ID" value="GLYMA_18G217300"/>
</dbReference>
<dbReference type="Proteomes" id="UP000008827">
    <property type="component" value="Chromosome 18"/>
</dbReference>
<sequence>MSKNRVGVMACGQSRVEVASKDDNHFGLHDPLVAYGLNIHHGLKLVGDGEIVKPHNDTSGHDKLAMEVKRACAIEEGRKKLVKGRKQEG</sequence>
<dbReference type="EMBL" id="CM000851">
    <property type="protein sequence ID" value="KRH00510.1"/>
    <property type="molecule type" value="Genomic_DNA"/>
</dbReference>
<gene>
    <name evidence="1" type="ORF">GLYMA_18G217300</name>
</gene>
<protein>
    <submittedName>
        <fullName evidence="1 2">Uncharacterized protein</fullName>
    </submittedName>
</protein>
<dbReference type="AlphaFoldDB" id="K7MTX3"/>
<organism evidence="2">
    <name type="scientific">Glycine max</name>
    <name type="common">Soybean</name>
    <name type="synonym">Glycine hispida</name>
    <dbReference type="NCBI Taxonomy" id="3847"/>
    <lineage>
        <taxon>Eukaryota</taxon>
        <taxon>Viridiplantae</taxon>
        <taxon>Streptophyta</taxon>
        <taxon>Embryophyta</taxon>
        <taxon>Tracheophyta</taxon>
        <taxon>Spermatophyta</taxon>
        <taxon>Magnoliopsida</taxon>
        <taxon>eudicotyledons</taxon>
        <taxon>Gunneridae</taxon>
        <taxon>Pentapetalae</taxon>
        <taxon>rosids</taxon>
        <taxon>fabids</taxon>
        <taxon>Fabales</taxon>
        <taxon>Fabaceae</taxon>
        <taxon>Papilionoideae</taxon>
        <taxon>50 kb inversion clade</taxon>
        <taxon>NPAAA clade</taxon>
        <taxon>indigoferoid/millettioid clade</taxon>
        <taxon>Phaseoleae</taxon>
        <taxon>Glycine</taxon>
        <taxon>Glycine subgen. Soja</taxon>
    </lineage>
</organism>
<proteinExistence type="predicted"/>
<name>K7MTX3_SOYBN</name>
<keyword evidence="3" id="KW-1185">Reference proteome</keyword>
<evidence type="ECO:0000313" key="3">
    <source>
        <dbReference type="Proteomes" id="UP000008827"/>
    </source>
</evidence>
<dbReference type="HOGENOM" id="CLU_2459148_0_0_1"/>
<reference evidence="1 2" key="1">
    <citation type="journal article" date="2010" name="Nature">
        <title>Genome sequence of the palaeopolyploid soybean.</title>
        <authorList>
            <person name="Schmutz J."/>
            <person name="Cannon S.B."/>
            <person name="Schlueter J."/>
            <person name="Ma J."/>
            <person name="Mitros T."/>
            <person name="Nelson W."/>
            <person name="Hyten D.L."/>
            <person name="Song Q."/>
            <person name="Thelen J.J."/>
            <person name="Cheng J."/>
            <person name="Xu D."/>
            <person name="Hellsten U."/>
            <person name="May G.D."/>
            <person name="Yu Y."/>
            <person name="Sakurai T."/>
            <person name="Umezawa T."/>
            <person name="Bhattacharyya M.K."/>
            <person name="Sandhu D."/>
            <person name="Valliyodan B."/>
            <person name="Lindquist E."/>
            <person name="Peto M."/>
            <person name="Grant D."/>
            <person name="Shu S."/>
            <person name="Goodstein D."/>
            <person name="Barry K."/>
            <person name="Futrell-Griggs M."/>
            <person name="Abernathy B."/>
            <person name="Du J."/>
            <person name="Tian Z."/>
            <person name="Zhu L."/>
            <person name="Gill N."/>
            <person name="Joshi T."/>
            <person name="Libault M."/>
            <person name="Sethuraman A."/>
            <person name="Zhang X.-C."/>
            <person name="Shinozaki K."/>
            <person name="Nguyen H.T."/>
            <person name="Wing R.A."/>
            <person name="Cregan P."/>
            <person name="Specht J."/>
            <person name="Grimwood J."/>
            <person name="Rokhsar D."/>
            <person name="Stacey G."/>
            <person name="Shoemaker R.C."/>
            <person name="Jackson S.A."/>
        </authorList>
    </citation>
    <scope>NUCLEOTIDE SEQUENCE [LARGE SCALE GENOMIC DNA]</scope>
    <source>
        <strain evidence="2">cv. Williams 82</strain>
        <tissue evidence="1">Callus</tissue>
    </source>
</reference>
<dbReference type="EnsemblPlants" id="KRH00510">
    <property type="protein sequence ID" value="KRH00510"/>
    <property type="gene ID" value="GLYMA_18G217300"/>
</dbReference>
<dbReference type="PaxDb" id="3847-GLYMA18G44965.1"/>
<reference evidence="2" key="2">
    <citation type="submission" date="2018-02" db="UniProtKB">
        <authorList>
            <consortium name="EnsemblPlants"/>
        </authorList>
    </citation>
    <scope>IDENTIFICATION</scope>
    <source>
        <strain evidence="2">Williams 82</strain>
    </source>
</reference>
<evidence type="ECO:0000313" key="2">
    <source>
        <dbReference type="EnsemblPlants" id="KRH00510"/>
    </source>
</evidence>
<accession>K7MTX3</accession>